<proteinExistence type="predicted"/>
<feature type="compositionally biased region" description="Basic and acidic residues" evidence="5">
    <location>
        <begin position="1137"/>
        <end position="1146"/>
    </location>
</feature>
<evidence type="ECO:0000256" key="2">
    <source>
        <dbReference type="ARBA" id="ARBA00022525"/>
    </source>
</evidence>
<evidence type="ECO:0000256" key="6">
    <source>
        <dbReference type="SAM" id="Phobius"/>
    </source>
</evidence>
<dbReference type="NCBIfam" id="NF038186">
    <property type="entry name" value="YPDG_rpt"/>
    <property type="match status" value="2"/>
</dbReference>
<dbReference type="InterPro" id="IPR044055">
    <property type="entry name" value="RibLong"/>
</dbReference>
<dbReference type="KEGG" id="cpho:CPHO_01325"/>
<dbReference type="InterPro" id="IPR059100">
    <property type="entry name" value="TSP3_bac"/>
</dbReference>
<evidence type="ECO:0000256" key="5">
    <source>
        <dbReference type="SAM" id="MobiDB-lite"/>
    </source>
</evidence>
<feature type="compositionally biased region" description="Acidic residues" evidence="5">
    <location>
        <begin position="925"/>
        <end position="940"/>
    </location>
</feature>
<feature type="region of interest" description="Disordered" evidence="5">
    <location>
        <begin position="745"/>
        <end position="801"/>
    </location>
</feature>
<feature type="compositionally biased region" description="Basic and acidic residues" evidence="5">
    <location>
        <begin position="1242"/>
        <end position="1251"/>
    </location>
</feature>
<gene>
    <name evidence="8" type="ORF">CPHO_01325</name>
</gene>
<organism evidence="8 9">
    <name type="scientific">Corynebacterium phocae</name>
    <dbReference type="NCBI Taxonomy" id="161895"/>
    <lineage>
        <taxon>Bacteria</taxon>
        <taxon>Bacillati</taxon>
        <taxon>Actinomycetota</taxon>
        <taxon>Actinomycetes</taxon>
        <taxon>Mycobacteriales</taxon>
        <taxon>Corynebacteriaceae</taxon>
        <taxon>Corynebacterium</taxon>
    </lineage>
</organism>
<feature type="compositionally biased region" description="Basic and acidic residues" evidence="5">
    <location>
        <begin position="1387"/>
        <end position="1396"/>
    </location>
</feature>
<evidence type="ECO:0000256" key="4">
    <source>
        <dbReference type="ARBA" id="ARBA00022837"/>
    </source>
</evidence>
<dbReference type="Pfam" id="PF05345">
    <property type="entry name" value="He_PIG"/>
    <property type="match status" value="1"/>
</dbReference>
<protein>
    <recommendedName>
        <fullName evidence="7">Long Rib domain-containing protein</fullName>
    </recommendedName>
</protein>
<keyword evidence="6" id="KW-0472">Membrane</keyword>
<feature type="domain" description="Long Rib" evidence="7">
    <location>
        <begin position="555"/>
        <end position="645"/>
    </location>
</feature>
<keyword evidence="9" id="KW-1185">Reference proteome</keyword>
<feature type="region of interest" description="Disordered" evidence="5">
    <location>
        <begin position="883"/>
        <end position="1401"/>
    </location>
</feature>
<dbReference type="InterPro" id="IPR015919">
    <property type="entry name" value="Cadherin-like_sf"/>
</dbReference>
<feature type="compositionally biased region" description="Acidic residues" evidence="5">
    <location>
        <begin position="1062"/>
        <end position="1082"/>
    </location>
</feature>
<evidence type="ECO:0000313" key="9">
    <source>
        <dbReference type="Proteomes" id="UP000185491"/>
    </source>
</evidence>
<keyword evidence="3" id="KW-0732">Signal</keyword>
<dbReference type="Pfam" id="PF18957">
    <property type="entry name" value="RibLong"/>
    <property type="match status" value="2"/>
</dbReference>
<sequence>MRKFDIKRGSLGKRRRDAFTAAALSVALIAPFVQPVVSQQSASQASAATPGTEDTGTVVAPVYPDLDKVIPADSIANGYSKGPGGIPGKSYTLHGHVTLGDTVLAGDTNAMYNKTGINGVNVYMQFKDTDGIVSPIFQAETHNFGSDGTYIFDLRAKDENGNPLQHNNQPYTFIDSNGKAHLWKALAGQKYRLWVDEPLINEKTGNELLYNRQTPGAIPGSWIAAVNSSNGTVQNAGYNVHNTAIFVNEVPPLVQDDSYMVKRDADGNLDIIEDTAGYTRNPYSVRDAVMGHVWLDALSSEGLASKTYRNSQDAYLEGYNVYASSLTPEAATRLAPVKNLEFNKQAAETKRILEEMRAEGKEPIAATVTAKTVAQDGGYTLRFPEGTFDRDNMYMWIEGPDGERVKNVSYFPEPAFEEWNDNADQGPVDGDLIRHRLIPNTIVNAHFAVVPYRQISLDITNYDSDTTPASPGDTAELELVGTLPPIGENTIVWRGPDGNQIGDPIPVESVADAANASFTVPADAAPGSTYTAVLLSGTGVELAQDSFTVRGANPTVEYADSTFTKGEGGTVDAPTFKDATTGETITMPEGTTFFNDPNRPAWADVNEDGTITIGKDAPAGTHDVPVIVQHADGKLETVMAKVTIEDATVENATTFEPAYGETLVVPGTDAVSSPTFTNADGDSVDIADVPFKDAKIDPDFTVPDGYTVDVNADSGVVTVTSEDGQTVEELNVPVIITYKDGSPDKVTAPFLLDTDGDGDPDTTDPDDDGDGVSDADEDAAGTDPKDDNSVPSTIGDISNLTGTVGEPIGAIEVPVENVPTDGSVEVRGLPDGLTYSPESGQISGTPTTAGTSTVTVTVLDKDGNPVKDADGNDVTKKFVITIFEPGVDPNDVDGDGIPNDKDPDADGDGVNNADEKAIGTNPLDPDSDDDGTTDGEGDFDGDGKTNADESVVPDSSVSDDDGDGLGDVDETDVNPKDGVNDLVDGVDKDGDGIPNDKDPDADGDGVNNADEEAIGTDPLNPDSDGDGTSDGDEDFDKDGKTNADESVVPTDPDTGKDIPTTDADDDGLGDVDETDVNPDDGVNDLVDGVDKDGDGIPNDKDPDADGDGVNNADEEAIGTDPLDPDSDDDGTTDGAGDFDKDGKTNADESVVPTDPDTGKDIPTTDADDDGLGDVPETDVNPKDGTNDLVDGPNGDVDGDGIPNSKDPDADGDGVNNADEEAIGTDPLDPDSDDDGTTDGAGDFDKDGKTNADESVVPTDPDTGKDIPTTDADDDGLGDVPETDVNPEDGTNDLVDGVDKDGDGIPNDKDPDADGDGVNNADEEAIGTDPLDPDSDDDGTTDGAGDFDKDGKTNADESVVPTDPDTGKDIPTTDSDDDGLGDIDETDVNPKDGKNDLTDGMNTDAGVSPQCVAAAATTSIPLILLLPLGLATQLHIPALAPLERMIGEQIARINHQIEQANAGLQRQLGIYNGPGAAQAKQMSDALRQFGPVAGQVLGGVALAAAGILAISWVVDSCTGKPVEGEGSTASFDGSSLSSKISADTEGNSSVTPHGSSKEENKGDGTQGDGTGNMGDGTKDEGSSADGSSADKPVAEDPKGDSSQSSTDSSDAPEVPAGE</sequence>
<feature type="compositionally biased region" description="Low complexity" evidence="5">
    <location>
        <begin position="1599"/>
        <end position="1608"/>
    </location>
</feature>
<feature type="compositionally biased region" description="Basic and acidic residues" evidence="5">
    <location>
        <begin position="1296"/>
        <end position="1311"/>
    </location>
</feature>
<feature type="compositionally biased region" description="Acidic residues" evidence="5">
    <location>
        <begin position="957"/>
        <end position="972"/>
    </location>
</feature>
<dbReference type="RefSeq" id="WP_075732552.1">
    <property type="nucleotide sequence ID" value="NZ_CP009249.1"/>
</dbReference>
<feature type="compositionally biased region" description="Acidic residues" evidence="5">
    <location>
        <begin position="1312"/>
        <end position="1339"/>
    </location>
</feature>
<dbReference type="SUPFAM" id="SSF49313">
    <property type="entry name" value="Cadherin-like"/>
    <property type="match status" value="1"/>
</dbReference>
<feature type="transmembrane region" description="Helical" evidence="6">
    <location>
        <begin position="1491"/>
        <end position="1513"/>
    </location>
</feature>
<feature type="compositionally biased region" description="Acidic residues" evidence="5">
    <location>
        <begin position="754"/>
        <end position="780"/>
    </location>
</feature>
<evidence type="ECO:0000313" key="8">
    <source>
        <dbReference type="EMBL" id="APT91780.1"/>
    </source>
</evidence>
<dbReference type="Proteomes" id="UP000185491">
    <property type="component" value="Chromosome"/>
</dbReference>
<reference evidence="8 9" key="1">
    <citation type="submission" date="2014-08" db="EMBL/GenBank/DDBJ databases">
        <title>Complete genome sequence of Corynebacterium phocae M408/89/1(T)(=DSM 44612(T)), isolated from the common seal (Phoca vitulina).</title>
        <authorList>
            <person name="Ruckert C."/>
            <person name="Albersmeier A."/>
            <person name="Winkler A."/>
            <person name="Kalinowski J."/>
        </authorList>
    </citation>
    <scope>NUCLEOTIDE SEQUENCE [LARGE SCALE GENOMIC DNA]</scope>
    <source>
        <strain evidence="8 9">M408/89/1</strain>
    </source>
</reference>
<feature type="domain" description="Long Rib" evidence="7">
    <location>
        <begin position="652"/>
        <end position="750"/>
    </location>
</feature>
<keyword evidence="4" id="KW-0106">Calcium</keyword>
<evidence type="ECO:0000256" key="1">
    <source>
        <dbReference type="ARBA" id="ARBA00004613"/>
    </source>
</evidence>
<feature type="compositionally biased region" description="Acidic residues" evidence="5">
    <location>
        <begin position="1023"/>
        <end position="1036"/>
    </location>
</feature>
<keyword evidence="6" id="KW-1133">Transmembrane helix</keyword>
<feature type="region of interest" description="Disordered" evidence="5">
    <location>
        <begin position="815"/>
        <end position="850"/>
    </location>
</feature>
<accession>A0A1L7D108</accession>
<feature type="compositionally biased region" description="Acidic residues" evidence="5">
    <location>
        <begin position="1270"/>
        <end position="1290"/>
    </location>
</feature>
<keyword evidence="6" id="KW-0812">Transmembrane</keyword>
<dbReference type="InterPro" id="IPR013783">
    <property type="entry name" value="Ig-like_fold"/>
</dbReference>
<feature type="compositionally biased region" description="Acidic residues" evidence="5">
    <location>
        <begin position="1001"/>
        <end position="1014"/>
    </location>
</feature>
<evidence type="ECO:0000256" key="3">
    <source>
        <dbReference type="ARBA" id="ARBA00022729"/>
    </source>
</evidence>
<feature type="compositionally biased region" description="Acidic residues" evidence="5">
    <location>
        <begin position="1373"/>
        <end position="1386"/>
    </location>
</feature>
<dbReference type="Pfam" id="PF18884">
    <property type="entry name" value="TSP3_bac"/>
    <property type="match status" value="6"/>
</dbReference>
<name>A0A1L7D108_9CORY</name>
<evidence type="ECO:0000259" key="7">
    <source>
        <dbReference type="Pfam" id="PF18957"/>
    </source>
</evidence>
<dbReference type="EMBL" id="CP009249">
    <property type="protein sequence ID" value="APT91780.1"/>
    <property type="molecule type" value="Genomic_DNA"/>
</dbReference>
<comment type="subcellular location">
    <subcellularLocation>
        <location evidence="1">Secreted</location>
    </subcellularLocation>
</comment>
<dbReference type="GO" id="GO:0005509">
    <property type="term" value="F:calcium ion binding"/>
    <property type="evidence" value="ECO:0007669"/>
    <property type="project" value="InterPro"/>
</dbReference>
<feature type="compositionally biased region" description="Gly residues" evidence="5">
    <location>
        <begin position="1563"/>
        <end position="1573"/>
    </location>
</feature>
<feature type="compositionally biased region" description="Basic and acidic residues" evidence="5">
    <location>
        <begin position="1345"/>
        <end position="1354"/>
    </location>
</feature>
<dbReference type="OrthoDB" id="4427504at2"/>
<feature type="compositionally biased region" description="Basic and acidic residues" evidence="5">
    <location>
        <begin position="1088"/>
        <end position="1103"/>
    </location>
</feature>
<feature type="compositionally biased region" description="Polar residues" evidence="5">
    <location>
        <begin position="1526"/>
        <end position="1553"/>
    </location>
</feature>
<dbReference type="GO" id="GO:0016020">
    <property type="term" value="C:membrane"/>
    <property type="evidence" value="ECO:0007669"/>
    <property type="project" value="InterPro"/>
</dbReference>
<keyword evidence="2" id="KW-0964">Secreted</keyword>
<feature type="compositionally biased region" description="Low complexity" evidence="5">
    <location>
        <begin position="1189"/>
        <end position="1203"/>
    </location>
</feature>
<feature type="region of interest" description="Disordered" evidence="5">
    <location>
        <begin position="1520"/>
        <end position="1617"/>
    </location>
</feature>
<dbReference type="Gene3D" id="2.60.40.10">
    <property type="entry name" value="Immunoglobulins"/>
    <property type="match status" value="1"/>
</dbReference>
<feature type="compositionally biased region" description="Polar residues" evidence="5">
    <location>
        <begin position="789"/>
        <end position="801"/>
    </location>
</feature>
<feature type="compositionally biased region" description="Acidic residues" evidence="5">
    <location>
        <begin position="1217"/>
        <end position="1236"/>
    </location>
</feature>
<feature type="compositionally biased region" description="Basic and acidic residues" evidence="5">
    <location>
        <begin position="973"/>
        <end position="1000"/>
    </location>
</feature>
<dbReference type="GO" id="GO:0005975">
    <property type="term" value="P:carbohydrate metabolic process"/>
    <property type="evidence" value="ECO:0007669"/>
    <property type="project" value="UniProtKB-ARBA"/>
</dbReference>
<feature type="compositionally biased region" description="Acidic residues" evidence="5">
    <location>
        <begin position="1104"/>
        <end position="1131"/>
    </location>
</feature>